<evidence type="ECO:0000313" key="2">
    <source>
        <dbReference type="EMBL" id="KAH0556943.1"/>
    </source>
</evidence>
<dbReference type="InterPro" id="IPR010730">
    <property type="entry name" value="HET"/>
</dbReference>
<proteinExistence type="predicted"/>
<keyword evidence="3" id="KW-1185">Reference proteome</keyword>
<evidence type="ECO:0000313" key="3">
    <source>
        <dbReference type="Proteomes" id="UP000750711"/>
    </source>
</evidence>
<feature type="domain" description="Heterokaryon incompatibility" evidence="1">
    <location>
        <begin position="60"/>
        <end position="214"/>
    </location>
</feature>
<protein>
    <recommendedName>
        <fullName evidence="1">Heterokaryon incompatibility domain-containing protein</fullName>
    </recommendedName>
</protein>
<dbReference type="Pfam" id="PF26639">
    <property type="entry name" value="Het-6_barrel"/>
    <property type="match status" value="1"/>
</dbReference>
<accession>A0A9P8L9K4</accession>
<dbReference type="Proteomes" id="UP000750711">
    <property type="component" value="Unassembled WGS sequence"/>
</dbReference>
<sequence>MSTESLTEWEKLRAELQVSENVHDPIPPQGYIRVLELNHGEGPITCQIYPVLLEQVAGLYDALSYCWGDPKDATAILINGKSIPITTNLYNALLQIRRESGSKPRLLWADAICINQEDKEEKSHQVQMMGDVYQFARCVPVWLGLDNQETTKDCFDLMKETASACRNLLAIYGHPAQVPGPLPDNPICQDLERWGRTYALMNVKWFKRVWVKQEVGLAVQCSLMLGTESMQIQDLVEIILFAYERVDLFPPFHPELLSLRGSFYDLWGTYNNSPSWRDELSPWIYCGIGYFVKVLQQGRHFGATDPRDHVYAFISHPTALNPNTHLPLIIADYGKDVLDVYYDTACAILKARPSDLTYLLSCVDRDQEAFDEPYPSWVPQWHLEGHTTTFGYPGECRDNPDSEFTLLDDRSLVLSGFIFDEIDWISSTITESDSDPPKTGSLPEKDPLPERIWKQILQHKLGSQYSERLLDAFFMTMVAAWRTNEDEMPQLRADFYAYCDTVNANIPRSTSDTRTSDIQNGNAATVARNIKWATRNRRFFSTKSGYFGVGRHLIQRGDVCCVFQGTRLPFVIRPITNISRYKFVGDAYIHGVSKGEILERQPLILEDIILQ</sequence>
<gene>
    <name evidence="2" type="ORF">GP486_005269</name>
</gene>
<dbReference type="InterPro" id="IPR052895">
    <property type="entry name" value="HetReg/Transcr_Mod"/>
</dbReference>
<dbReference type="PANTHER" id="PTHR24148">
    <property type="entry name" value="ANKYRIN REPEAT DOMAIN-CONTAINING PROTEIN 39 HOMOLOG-RELATED"/>
    <property type="match status" value="1"/>
</dbReference>
<dbReference type="AlphaFoldDB" id="A0A9P8L9K4"/>
<organism evidence="2 3">
    <name type="scientific">Trichoglossum hirsutum</name>
    <dbReference type="NCBI Taxonomy" id="265104"/>
    <lineage>
        <taxon>Eukaryota</taxon>
        <taxon>Fungi</taxon>
        <taxon>Dikarya</taxon>
        <taxon>Ascomycota</taxon>
        <taxon>Pezizomycotina</taxon>
        <taxon>Geoglossomycetes</taxon>
        <taxon>Geoglossales</taxon>
        <taxon>Geoglossaceae</taxon>
        <taxon>Trichoglossum</taxon>
    </lineage>
</organism>
<reference evidence="2" key="1">
    <citation type="submission" date="2021-03" db="EMBL/GenBank/DDBJ databases">
        <title>Comparative genomics and phylogenomic investigation of the class Geoglossomycetes provide insights into ecological specialization and systematics.</title>
        <authorList>
            <person name="Melie T."/>
            <person name="Pirro S."/>
            <person name="Miller A.N."/>
            <person name="Quandt A."/>
        </authorList>
    </citation>
    <scope>NUCLEOTIDE SEQUENCE</scope>
    <source>
        <strain evidence="2">CAQ_001_2017</strain>
    </source>
</reference>
<name>A0A9P8L9K4_9PEZI</name>
<dbReference type="Pfam" id="PF06985">
    <property type="entry name" value="HET"/>
    <property type="match status" value="1"/>
</dbReference>
<dbReference type="PANTHER" id="PTHR24148:SF64">
    <property type="entry name" value="HETEROKARYON INCOMPATIBILITY DOMAIN-CONTAINING PROTEIN"/>
    <property type="match status" value="1"/>
</dbReference>
<evidence type="ECO:0000259" key="1">
    <source>
        <dbReference type="Pfam" id="PF06985"/>
    </source>
</evidence>
<dbReference type="EMBL" id="JAGHQM010000965">
    <property type="protein sequence ID" value="KAH0556943.1"/>
    <property type="molecule type" value="Genomic_DNA"/>
</dbReference>
<comment type="caution">
    <text evidence="2">The sequence shown here is derived from an EMBL/GenBank/DDBJ whole genome shotgun (WGS) entry which is preliminary data.</text>
</comment>